<proteinExistence type="predicted"/>
<name>A0A158AY17_9BURK</name>
<dbReference type="EMBL" id="FCOI02000009">
    <property type="protein sequence ID" value="SAK62623.1"/>
    <property type="molecule type" value="Genomic_DNA"/>
</dbReference>
<accession>A0A158AY17</accession>
<dbReference type="RefSeq" id="WP_061161101.1">
    <property type="nucleotide sequence ID" value="NZ_FCOI02000009.1"/>
</dbReference>
<dbReference type="AlphaFoldDB" id="A0A158AY17"/>
<keyword evidence="2" id="KW-1185">Reference proteome</keyword>
<organism evidence="1 2">
    <name type="scientific">Caballeronia temeraria</name>
    <dbReference type="NCBI Taxonomy" id="1777137"/>
    <lineage>
        <taxon>Bacteria</taxon>
        <taxon>Pseudomonadati</taxon>
        <taxon>Pseudomonadota</taxon>
        <taxon>Betaproteobacteria</taxon>
        <taxon>Burkholderiales</taxon>
        <taxon>Burkholderiaceae</taxon>
        <taxon>Caballeronia</taxon>
    </lineage>
</organism>
<dbReference type="STRING" id="1777137.AWB76_03281"/>
<gene>
    <name evidence="1" type="ORF">AWB76_03281</name>
</gene>
<evidence type="ECO:0000313" key="1">
    <source>
        <dbReference type="EMBL" id="SAK62623.1"/>
    </source>
</evidence>
<evidence type="ECO:0000313" key="2">
    <source>
        <dbReference type="Proteomes" id="UP000054624"/>
    </source>
</evidence>
<dbReference type="Proteomes" id="UP000054624">
    <property type="component" value="Unassembled WGS sequence"/>
</dbReference>
<protein>
    <submittedName>
        <fullName evidence="1">Uncharacterized protein</fullName>
    </submittedName>
</protein>
<reference evidence="2" key="1">
    <citation type="submission" date="2016-01" db="EMBL/GenBank/DDBJ databases">
        <authorList>
            <person name="Peeters Charlotte."/>
        </authorList>
    </citation>
    <scope>NUCLEOTIDE SEQUENCE [LARGE SCALE GENOMIC DNA]</scope>
</reference>
<sequence length="176" mass="19173">MYHPLYHGGNAVRNPAQEMYPAATLTVGDHLTQAAHKAPVAFSNTRLFDFSQKDGRRQAGLQQYLNRQVSNGTPLKTGDIIGACAIGAGSLLIGYAWGVENPADGVAFNIKTHFGGQLLENVNASSINSNGAMLKTPVWLKDNEIIDVELTNWPTTVPNDLRFWVTPILFVPQRGN</sequence>
<dbReference type="OrthoDB" id="9132364at2"/>